<dbReference type="Proteomes" id="UP001634007">
    <property type="component" value="Unassembled WGS sequence"/>
</dbReference>
<organism evidence="2 3">
    <name type="scientific">Eucalyptus globulus</name>
    <name type="common">Tasmanian blue gum</name>
    <dbReference type="NCBI Taxonomy" id="34317"/>
    <lineage>
        <taxon>Eukaryota</taxon>
        <taxon>Viridiplantae</taxon>
        <taxon>Streptophyta</taxon>
        <taxon>Embryophyta</taxon>
        <taxon>Tracheophyta</taxon>
        <taxon>Spermatophyta</taxon>
        <taxon>Magnoliopsida</taxon>
        <taxon>eudicotyledons</taxon>
        <taxon>Gunneridae</taxon>
        <taxon>Pentapetalae</taxon>
        <taxon>rosids</taxon>
        <taxon>malvids</taxon>
        <taxon>Myrtales</taxon>
        <taxon>Myrtaceae</taxon>
        <taxon>Myrtoideae</taxon>
        <taxon>Eucalypteae</taxon>
        <taxon>Eucalyptus</taxon>
    </lineage>
</organism>
<sequence>MGGCLGFFSDVKGGQQAVGGTRQGPMGGLEVGGGGGGNHGGPNDAIDHFFRARGQPALFSQIELSLLASKLSDPDVMSK</sequence>
<gene>
    <name evidence="2" type="ORF">ACJRO7_011250</name>
</gene>
<keyword evidence="3" id="KW-1185">Reference proteome</keyword>
<dbReference type="AlphaFoldDB" id="A0ABD3LEK5"/>
<feature type="region of interest" description="Disordered" evidence="1">
    <location>
        <begin position="16"/>
        <end position="45"/>
    </location>
</feature>
<reference evidence="2 3" key="1">
    <citation type="submission" date="2024-11" db="EMBL/GenBank/DDBJ databases">
        <title>Chromosome-level genome assembly of Eucalyptus globulus Labill. provides insights into its genome evolution.</title>
        <authorList>
            <person name="Li X."/>
        </authorList>
    </citation>
    <scope>NUCLEOTIDE SEQUENCE [LARGE SCALE GENOMIC DNA]</scope>
    <source>
        <strain evidence="2">CL2024</strain>
        <tissue evidence="2">Fresh tender leaves</tissue>
    </source>
</reference>
<evidence type="ECO:0000256" key="1">
    <source>
        <dbReference type="SAM" id="MobiDB-lite"/>
    </source>
</evidence>
<accession>A0ABD3LEK5</accession>
<proteinExistence type="predicted"/>
<protein>
    <submittedName>
        <fullName evidence="2">Uncharacterized protein</fullName>
    </submittedName>
</protein>
<name>A0ABD3LEK5_EUCGL</name>
<evidence type="ECO:0000313" key="2">
    <source>
        <dbReference type="EMBL" id="KAL3750229.1"/>
    </source>
</evidence>
<evidence type="ECO:0000313" key="3">
    <source>
        <dbReference type="Proteomes" id="UP001634007"/>
    </source>
</evidence>
<feature type="compositionally biased region" description="Gly residues" evidence="1">
    <location>
        <begin position="21"/>
        <end position="40"/>
    </location>
</feature>
<comment type="caution">
    <text evidence="2">The sequence shown here is derived from an EMBL/GenBank/DDBJ whole genome shotgun (WGS) entry which is preliminary data.</text>
</comment>
<feature type="non-terminal residue" evidence="2">
    <location>
        <position position="79"/>
    </location>
</feature>
<dbReference type="EMBL" id="JBJKBG010000002">
    <property type="protein sequence ID" value="KAL3750229.1"/>
    <property type="molecule type" value="Genomic_DNA"/>
</dbReference>